<dbReference type="KEGG" id="gsl:Gasu_36370"/>
<dbReference type="RefSeq" id="XP_005705418.1">
    <property type="nucleotide sequence ID" value="XM_005705361.1"/>
</dbReference>
<sequence>MFADFHSLYQFLHDNGYYHTAIVFEKEHRLFGHPFSEPKEEINEPQDFSLCTSCRSNVESSKKSSVGSSVQEVLKHESTNAVTHRICKRCSHHTHIWDQHGSLWHQKRSSNMEKGSSPYKTGRCRSFRKGKNFKSLSFPLETTFQDAGKRLLERVNRWPCSSRDQKSSTLQTAIEQKASHSVSGENEMALLFQQGRVDMNSHTCKQWDKSDSFHSLHQSSCSVGPCSEKEHSQMESNMVDNHFQTISLLSDSPLDDSFMTFPLYDDSTSSVLEQSTDDIEANHFVKNFSNIFDDLFSLQADEKEKE</sequence>
<dbReference type="EMBL" id="KB454514">
    <property type="protein sequence ID" value="EME28898.1"/>
    <property type="molecule type" value="Genomic_DNA"/>
</dbReference>
<proteinExistence type="predicted"/>
<dbReference type="OrthoDB" id="10412652at2759"/>
<dbReference type="PROSITE" id="PS50896">
    <property type="entry name" value="LISH"/>
    <property type="match status" value="1"/>
</dbReference>
<dbReference type="GeneID" id="17087737"/>
<gene>
    <name evidence="1" type="ORF">Gasu_36370</name>
</gene>
<keyword evidence="2" id="KW-1185">Reference proteome</keyword>
<evidence type="ECO:0000313" key="2">
    <source>
        <dbReference type="Proteomes" id="UP000030680"/>
    </source>
</evidence>
<dbReference type="InterPro" id="IPR006594">
    <property type="entry name" value="LisH"/>
</dbReference>
<protein>
    <submittedName>
        <fullName evidence="1">Uncharacterized protein</fullName>
    </submittedName>
</protein>
<dbReference type="Proteomes" id="UP000030680">
    <property type="component" value="Unassembled WGS sequence"/>
</dbReference>
<organism evidence="1 2">
    <name type="scientific">Galdieria sulphuraria</name>
    <name type="common">Red alga</name>
    <dbReference type="NCBI Taxonomy" id="130081"/>
    <lineage>
        <taxon>Eukaryota</taxon>
        <taxon>Rhodophyta</taxon>
        <taxon>Bangiophyceae</taxon>
        <taxon>Galdieriales</taxon>
        <taxon>Galdieriaceae</taxon>
        <taxon>Galdieria</taxon>
    </lineage>
</organism>
<dbReference type="Gramene" id="EME28898">
    <property type="protein sequence ID" value="EME28898"/>
    <property type="gene ID" value="Gasu_36370"/>
</dbReference>
<accession>M2XZ31</accession>
<evidence type="ECO:0000313" key="1">
    <source>
        <dbReference type="EMBL" id="EME28898.1"/>
    </source>
</evidence>
<name>M2XZ31_GALSU</name>
<dbReference type="AlphaFoldDB" id="M2XZ31"/>
<reference evidence="2" key="1">
    <citation type="journal article" date="2013" name="Science">
        <title>Gene transfer from bacteria and archaea facilitated evolution of an extremophilic eukaryote.</title>
        <authorList>
            <person name="Schonknecht G."/>
            <person name="Chen W.H."/>
            <person name="Ternes C.M."/>
            <person name="Barbier G.G."/>
            <person name="Shrestha R.P."/>
            <person name="Stanke M."/>
            <person name="Brautigam A."/>
            <person name="Baker B.J."/>
            <person name="Banfield J.F."/>
            <person name="Garavito R.M."/>
            <person name="Carr K."/>
            <person name="Wilkerson C."/>
            <person name="Rensing S.A."/>
            <person name="Gagneul D."/>
            <person name="Dickenson N.E."/>
            <person name="Oesterhelt C."/>
            <person name="Lercher M.J."/>
            <person name="Weber A.P."/>
        </authorList>
    </citation>
    <scope>NUCLEOTIDE SEQUENCE [LARGE SCALE GENOMIC DNA]</scope>
    <source>
        <strain evidence="2">074W</strain>
    </source>
</reference>